<feature type="binding site" evidence="14">
    <location>
        <position position="315"/>
    </location>
    <ligand>
        <name>S-adenosyl-L-methionine</name>
        <dbReference type="ChEBI" id="CHEBI:59789"/>
    </ligand>
</feature>
<dbReference type="SFLD" id="SFLDG01062">
    <property type="entry name" value="methyltransferase_(Class_A)"/>
    <property type="match status" value="1"/>
</dbReference>
<evidence type="ECO:0000256" key="1">
    <source>
        <dbReference type="ARBA" id="ARBA00004496"/>
    </source>
</evidence>
<dbReference type="PROSITE" id="PS51918">
    <property type="entry name" value="RADICAL_SAM"/>
    <property type="match status" value="1"/>
</dbReference>
<keyword evidence="6 14" id="KW-0489">Methyltransferase</keyword>
<dbReference type="eggNOG" id="COG0820">
    <property type="taxonomic scope" value="Bacteria"/>
</dbReference>
<keyword evidence="8 14" id="KW-0949">S-adenosyl-L-methionine</keyword>
<feature type="binding site" evidence="14">
    <location>
        <position position="216"/>
    </location>
    <ligand>
        <name>S-adenosyl-L-methionine</name>
        <dbReference type="ChEBI" id="CHEBI:59789"/>
    </ligand>
</feature>
<evidence type="ECO:0000256" key="14">
    <source>
        <dbReference type="HAMAP-Rule" id="MF_01849"/>
    </source>
</evidence>
<dbReference type="InterPro" id="IPR007197">
    <property type="entry name" value="rSAM"/>
</dbReference>
<evidence type="ECO:0000256" key="6">
    <source>
        <dbReference type="ARBA" id="ARBA00022603"/>
    </source>
</evidence>
<dbReference type="GO" id="GO:0019843">
    <property type="term" value="F:rRNA binding"/>
    <property type="evidence" value="ECO:0007669"/>
    <property type="project" value="UniProtKB-UniRule"/>
</dbReference>
<comment type="catalytic activity">
    <reaction evidence="14">
        <text>adenosine(37) in tRNA + 2 reduced [2Fe-2S]-[ferredoxin] + 2 S-adenosyl-L-methionine = 2-methyladenosine(37) in tRNA + 5'-deoxyadenosine + L-methionine + 2 oxidized [2Fe-2S]-[ferredoxin] + S-adenosyl-L-homocysteine</text>
        <dbReference type="Rhea" id="RHEA:43332"/>
        <dbReference type="Rhea" id="RHEA-COMP:10000"/>
        <dbReference type="Rhea" id="RHEA-COMP:10001"/>
        <dbReference type="Rhea" id="RHEA-COMP:10162"/>
        <dbReference type="Rhea" id="RHEA-COMP:10485"/>
        <dbReference type="ChEBI" id="CHEBI:17319"/>
        <dbReference type="ChEBI" id="CHEBI:33737"/>
        <dbReference type="ChEBI" id="CHEBI:33738"/>
        <dbReference type="ChEBI" id="CHEBI:57844"/>
        <dbReference type="ChEBI" id="CHEBI:57856"/>
        <dbReference type="ChEBI" id="CHEBI:59789"/>
        <dbReference type="ChEBI" id="CHEBI:74411"/>
        <dbReference type="ChEBI" id="CHEBI:74497"/>
        <dbReference type="EC" id="2.1.1.192"/>
    </reaction>
</comment>
<evidence type="ECO:0000256" key="8">
    <source>
        <dbReference type="ARBA" id="ARBA00022691"/>
    </source>
</evidence>
<dbReference type="Gene3D" id="3.20.20.70">
    <property type="entry name" value="Aldolase class I"/>
    <property type="match status" value="1"/>
</dbReference>
<feature type="binding site" evidence="14">
    <location>
        <position position="138"/>
    </location>
    <ligand>
        <name>[4Fe-4S] cluster</name>
        <dbReference type="ChEBI" id="CHEBI:49883"/>
        <note>4Fe-4S-S-AdoMet</note>
    </ligand>
</feature>
<comment type="function">
    <text evidence="14">Specifically methylates position 2 of adenine 2503 in 23S rRNA and position 2 of adenine 37 in tRNAs.</text>
</comment>
<keyword evidence="3 14" id="KW-0004">4Fe-4S</keyword>
<evidence type="ECO:0000256" key="9">
    <source>
        <dbReference type="ARBA" id="ARBA00022694"/>
    </source>
</evidence>
<gene>
    <name evidence="14" type="primary">rlmN</name>
    <name evidence="16" type="ordered locus">HMU00410</name>
</gene>
<keyword evidence="10 14" id="KW-0479">Metal-binding</keyword>
<comment type="subcellular location">
    <subcellularLocation>
        <location evidence="1 14">Cytoplasm</location>
    </subcellularLocation>
</comment>
<dbReference type="InterPro" id="IPR004383">
    <property type="entry name" value="rRNA_lsu_MTrfase_RlmN/Cfr"/>
</dbReference>
<organism evidence="16 17">
    <name type="scientific">Helicobacter mustelae (strain ATCC 43772 / CCUG 25715 / CIP 103759 / LMG 18044 / NCTC 12198 / R85-136P)</name>
    <name type="common">Campylobacter mustelae</name>
    <dbReference type="NCBI Taxonomy" id="679897"/>
    <lineage>
        <taxon>Bacteria</taxon>
        <taxon>Pseudomonadati</taxon>
        <taxon>Campylobacterota</taxon>
        <taxon>Epsilonproteobacteria</taxon>
        <taxon>Campylobacterales</taxon>
        <taxon>Helicobacteraceae</taxon>
        <taxon>Helicobacter</taxon>
    </lineage>
</organism>
<comment type="catalytic activity">
    <reaction evidence="14">
        <text>adenosine(2503) in 23S rRNA + 2 reduced [2Fe-2S]-[ferredoxin] + 2 S-adenosyl-L-methionine = 2-methyladenosine(2503) in 23S rRNA + 5'-deoxyadenosine + L-methionine + 2 oxidized [2Fe-2S]-[ferredoxin] + S-adenosyl-L-homocysteine</text>
        <dbReference type="Rhea" id="RHEA:42916"/>
        <dbReference type="Rhea" id="RHEA-COMP:10000"/>
        <dbReference type="Rhea" id="RHEA-COMP:10001"/>
        <dbReference type="Rhea" id="RHEA-COMP:10152"/>
        <dbReference type="Rhea" id="RHEA-COMP:10282"/>
        <dbReference type="ChEBI" id="CHEBI:17319"/>
        <dbReference type="ChEBI" id="CHEBI:33737"/>
        <dbReference type="ChEBI" id="CHEBI:33738"/>
        <dbReference type="ChEBI" id="CHEBI:57844"/>
        <dbReference type="ChEBI" id="CHEBI:57856"/>
        <dbReference type="ChEBI" id="CHEBI:59789"/>
        <dbReference type="ChEBI" id="CHEBI:74411"/>
        <dbReference type="ChEBI" id="CHEBI:74497"/>
        <dbReference type="EC" id="2.1.1.192"/>
    </reaction>
</comment>
<evidence type="ECO:0000256" key="2">
    <source>
        <dbReference type="ARBA" id="ARBA00007544"/>
    </source>
</evidence>
<dbReference type="SFLD" id="SFLDS00029">
    <property type="entry name" value="Radical_SAM"/>
    <property type="match status" value="1"/>
</dbReference>
<keyword evidence="7 14" id="KW-0808">Transferase</keyword>
<evidence type="ECO:0000256" key="4">
    <source>
        <dbReference type="ARBA" id="ARBA00022490"/>
    </source>
</evidence>
<keyword evidence="17" id="KW-1185">Reference proteome</keyword>
<evidence type="ECO:0000256" key="11">
    <source>
        <dbReference type="ARBA" id="ARBA00023004"/>
    </source>
</evidence>
<feature type="binding site" evidence="14">
    <location>
        <begin position="239"/>
        <end position="241"/>
    </location>
    <ligand>
        <name>S-adenosyl-L-methionine</name>
        <dbReference type="ChEBI" id="CHEBI:59789"/>
    </ligand>
</feature>
<dbReference type="Pfam" id="PF21016">
    <property type="entry name" value="RlmN_N"/>
    <property type="match status" value="1"/>
</dbReference>
<comment type="caution">
    <text evidence="14">Lacks conserved residue(s) required for the propagation of feature annotation.</text>
</comment>
<feature type="active site" description="Proton acceptor" evidence="14">
    <location>
        <position position="101"/>
    </location>
</feature>
<keyword evidence="12 14" id="KW-0411">Iron-sulfur</keyword>
<keyword evidence="11 14" id="KW-0408">Iron</keyword>
<proteinExistence type="inferred from homology"/>
<keyword evidence="13 14" id="KW-1015">Disulfide bond</keyword>
<comment type="similarity">
    <text evidence="2 14">Belongs to the radical SAM superfamily. RlmN family.</text>
</comment>
<dbReference type="GO" id="GO:0051539">
    <property type="term" value="F:4 iron, 4 sulfur cluster binding"/>
    <property type="evidence" value="ECO:0007669"/>
    <property type="project" value="UniProtKB-UniRule"/>
</dbReference>
<dbReference type="InterPro" id="IPR048641">
    <property type="entry name" value="RlmN_N"/>
</dbReference>
<dbReference type="GO" id="GO:0070040">
    <property type="term" value="F:rRNA (adenine(2503)-C2-)-methyltransferase activity"/>
    <property type="evidence" value="ECO:0007669"/>
    <property type="project" value="UniProtKB-UniRule"/>
</dbReference>
<dbReference type="KEGG" id="hms:HMU00410"/>
<feature type="binding site" evidence="14">
    <location>
        <begin position="184"/>
        <end position="185"/>
    </location>
    <ligand>
        <name>S-adenosyl-L-methionine</name>
        <dbReference type="ChEBI" id="CHEBI:59789"/>
    </ligand>
</feature>
<dbReference type="GO" id="GO:0000049">
    <property type="term" value="F:tRNA binding"/>
    <property type="evidence" value="ECO:0007669"/>
    <property type="project" value="UniProtKB-UniRule"/>
</dbReference>
<dbReference type="GO" id="GO:0046872">
    <property type="term" value="F:metal ion binding"/>
    <property type="evidence" value="ECO:0007669"/>
    <property type="project" value="UniProtKB-KW"/>
</dbReference>
<dbReference type="EMBL" id="FN555004">
    <property type="protein sequence ID" value="CBG39305.1"/>
    <property type="molecule type" value="Genomic_DNA"/>
</dbReference>
<dbReference type="InterPro" id="IPR040072">
    <property type="entry name" value="Methyltransferase_A"/>
</dbReference>
<dbReference type="SUPFAM" id="SSF102114">
    <property type="entry name" value="Radical SAM enzymes"/>
    <property type="match status" value="1"/>
</dbReference>
<keyword evidence="4 14" id="KW-0963">Cytoplasm</keyword>
<dbReference type="InterPro" id="IPR013785">
    <property type="entry name" value="Aldolase_TIM"/>
</dbReference>
<comment type="cofactor">
    <cofactor evidence="14">
        <name>[4Fe-4S] cluster</name>
        <dbReference type="ChEBI" id="CHEBI:49883"/>
    </cofactor>
    <text evidence="14">Binds 1 [4Fe-4S] cluster. The cluster is coordinated with 3 cysteines and an exchangeable S-adenosyl-L-methionine.</text>
</comment>
<dbReference type="PIRSF" id="PIRSF006004">
    <property type="entry name" value="CHP00048"/>
    <property type="match status" value="1"/>
</dbReference>
<feature type="binding site" evidence="14">
    <location>
        <position position="134"/>
    </location>
    <ligand>
        <name>[4Fe-4S] cluster</name>
        <dbReference type="ChEBI" id="CHEBI:49883"/>
        <note>4Fe-4S-S-AdoMet</note>
    </ligand>
</feature>
<evidence type="ECO:0000256" key="10">
    <source>
        <dbReference type="ARBA" id="ARBA00022723"/>
    </source>
</evidence>
<dbReference type="EC" id="2.1.1.192" evidence="14"/>
<dbReference type="NCBIfam" id="TIGR00048">
    <property type="entry name" value="rRNA_mod_RlmN"/>
    <property type="match status" value="1"/>
</dbReference>
<dbReference type="InterPro" id="IPR058240">
    <property type="entry name" value="rSAM_sf"/>
</dbReference>
<comment type="miscellaneous">
    <text evidence="14">Reaction proceeds by a ping-pong mechanism involving intermediate methylation of a conserved cysteine residue.</text>
</comment>
<dbReference type="Proteomes" id="UP000001522">
    <property type="component" value="Chromosome"/>
</dbReference>
<evidence type="ECO:0000259" key="15">
    <source>
        <dbReference type="PROSITE" id="PS51918"/>
    </source>
</evidence>
<dbReference type="GO" id="GO:0002935">
    <property type="term" value="F:tRNA (adenine(37)-C2)-methyltransferase activity"/>
    <property type="evidence" value="ECO:0007669"/>
    <property type="project" value="UniProtKB-UniRule"/>
</dbReference>
<dbReference type="SFLD" id="SFLDF00275">
    <property type="entry name" value="adenosine_C2_methyltransferase"/>
    <property type="match status" value="1"/>
</dbReference>
<dbReference type="PANTHER" id="PTHR30544:SF5">
    <property type="entry name" value="RADICAL SAM CORE DOMAIN-CONTAINING PROTEIN"/>
    <property type="match status" value="1"/>
</dbReference>
<accession>D3UFN4</accession>
<evidence type="ECO:0000313" key="17">
    <source>
        <dbReference type="Proteomes" id="UP000001522"/>
    </source>
</evidence>
<dbReference type="HAMAP" id="MF_01849">
    <property type="entry name" value="RNA_methyltr_RlmN"/>
    <property type="match status" value="1"/>
</dbReference>
<dbReference type="HOGENOM" id="CLU_029101_2_0_7"/>
<dbReference type="InterPro" id="IPR027492">
    <property type="entry name" value="RNA_MTrfase_RlmN"/>
</dbReference>
<protein>
    <recommendedName>
        <fullName evidence="14">Probable dual-specificity RNA methyltransferase RlmN</fullName>
        <ecNumber evidence="14">2.1.1.192</ecNumber>
    </recommendedName>
    <alternativeName>
        <fullName evidence="14">23S rRNA (adenine(2503)-C(2))-methyltransferase</fullName>
    </alternativeName>
    <alternativeName>
        <fullName evidence="14">23S rRNA m2A2503 methyltransferase</fullName>
    </alternativeName>
    <alternativeName>
        <fullName evidence="14">Ribosomal RNA large subunit methyltransferase N</fullName>
    </alternativeName>
    <alternativeName>
        <fullName evidence="14">tRNA (adenine(37)-C(2))-methyltransferase</fullName>
    </alternativeName>
    <alternativeName>
        <fullName evidence="14">tRNA m2A37 methyltransferase</fullName>
    </alternativeName>
</protein>
<dbReference type="GO" id="GO:0030488">
    <property type="term" value="P:tRNA methylation"/>
    <property type="evidence" value="ECO:0007669"/>
    <property type="project" value="UniProtKB-UniRule"/>
</dbReference>
<dbReference type="Pfam" id="PF04055">
    <property type="entry name" value="Radical_SAM"/>
    <property type="match status" value="1"/>
</dbReference>
<feature type="binding site" evidence="14">
    <location>
        <position position="141"/>
    </location>
    <ligand>
        <name>[4Fe-4S] cluster</name>
        <dbReference type="ChEBI" id="CHEBI:49883"/>
        <note>4Fe-4S-S-AdoMet</note>
    </ligand>
</feature>
<dbReference type="GO" id="GO:0005737">
    <property type="term" value="C:cytoplasm"/>
    <property type="evidence" value="ECO:0007669"/>
    <property type="project" value="UniProtKB-SubCell"/>
</dbReference>
<dbReference type="Gene3D" id="1.10.150.530">
    <property type="match status" value="1"/>
</dbReference>
<sequence>MQPHGSHSISKQRSKMQNIYDYTLRQLEGLLEPSFRAKQIYHWLYVQYAQDFDVMHNLPKALKNKLSKDYRIKHLEIMKVETSCDGTKKYLFKTLDGHTFESVLIKMREEKIDCEGRIIHGSRYTFCVSSQIGCKVGCAFCFTAKGGFVRNLSSGEIVEQVLQLKKDNSLAPEKRVNIVFMGMGEPLNNLENVAQAIRIMSELDGLSISPRRQTISTSGIAPKIAKLGELDLGVQLAISLHAVDDELRSRLIPMNKAYNIKSIIDAVRQFPVDTRKKVMFEYLVIKDVNDDLKSAKILLKLLDGIRAKVNLILFNPHEGSEFQRPEMEQVKKFADFLVQRGLLATIRESRGIDISAACGQLREKETKVSCETSKAEGMH</sequence>
<keyword evidence="5 14" id="KW-0698">rRNA processing</keyword>
<dbReference type="STRING" id="679897.HMU00410"/>
<evidence type="ECO:0000256" key="7">
    <source>
        <dbReference type="ARBA" id="ARBA00022679"/>
    </source>
</evidence>
<evidence type="ECO:0000256" key="12">
    <source>
        <dbReference type="ARBA" id="ARBA00023014"/>
    </source>
</evidence>
<evidence type="ECO:0000256" key="3">
    <source>
        <dbReference type="ARBA" id="ARBA00022485"/>
    </source>
</evidence>
<evidence type="ECO:0000256" key="5">
    <source>
        <dbReference type="ARBA" id="ARBA00022552"/>
    </source>
</evidence>
<dbReference type="PANTHER" id="PTHR30544">
    <property type="entry name" value="23S RRNA METHYLTRANSFERASE"/>
    <property type="match status" value="1"/>
</dbReference>
<keyword evidence="9 14" id="KW-0819">tRNA processing</keyword>
<feature type="active site" description="S-methylcysteine intermediate" evidence="14">
    <location>
        <position position="358"/>
    </location>
</feature>
<name>D3UFN4_HELM1</name>
<dbReference type="AlphaFoldDB" id="D3UFN4"/>
<dbReference type="GO" id="GO:0070475">
    <property type="term" value="P:rRNA base methylation"/>
    <property type="evidence" value="ECO:0007669"/>
    <property type="project" value="UniProtKB-UniRule"/>
</dbReference>
<dbReference type="FunFam" id="3.20.20.70:FF:000014">
    <property type="entry name" value="Probable dual-specificity RNA methyltransferase RlmN"/>
    <property type="match status" value="1"/>
</dbReference>
<feature type="domain" description="Radical SAM core" evidence="15">
    <location>
        <begin position="120"/>
        <end position="353"/>
    </location>
</feature>
<reference evidence="16 17" key="1">
    <citation type="journal article" date="2010" name="BMC Genomics">
        <title>Comparative genomics and proteomics of Helicobacter mustelae, an ulcerogenic and carcinogenic gastric pathogen.</title>
        <authorList>
            <person name="O'Toole P.W."/>
            <person name="Snelling W.J."/>
            <person name="Canchaya C."/>
            <person name="Forde B.M."/>
            <person name="Hardie K.R."/>
            <person name="Josenhans C."/>
            <person name="Graham R.L.J."/>
            <person name="McMullan G."/>
            <person name="Parkhill J."/>
            <person name="Belda E."/>
            <person name="Bentley S.D."/>
        </authorList>
    </citation>
    <scope>NUCLEOTIDE SEQUENCE [LARGE SCALE GENOMIC DNA]</scope>
    <source>
        <strain evidence="17">ATCC 43772 / LMG 18044 / NCTC 12198 / 12198</strain>
    </source>
</reference>
<evidence type="ECO:0000313" key="16">
    <source>
        <dbReference type="EMBL" id="CBG39305.1"/>
    </source>
</evidence>
<evidence type="ECO:0000256" key="13">
    <source>
        <dbReference type="ARBA" id="ARBA00023157"/>
    </source>
</evidence>
<dbReference type="CDD" id="cd01335">
    <property type="entry name" value="Radical_SAM"/>
    <property type="match status" value="1"/>
</dbReference>